<dbReference type="Pfam" id="PF12836">
    <property type="entry name" value="HHH_3"/>
    <property type="match status" value="2"/>
</dbReference>
<dbReference type="GO" id="GO:0006281">
    <property type="term" value="P:DNA repair"/>
    <property type="evidence" value="ECO:0007669"/>
    <property type="project" value="InterPro"/>
</dbReference>
<dbReference type="Gene3D" id="1.10.150.280">
    <property type="entry name" value="AF1531-like domain"/>
    <property type="match status" value="2"/>
</dbReference>
<dbReference type="PANTHER" id="PTHR21180:SF32">
    <property type="entry name" value="ENDONUCLEASE_EXONUCLEASE_PHOSPHATASE FAMILY DOMAIN-CONTAINING PROTEIN 1"/>
    <property type="match status" value="1"/>
</dbReference>
<evidence type="ECO:0000313" key="3">
    <source>
        <dbReference type="EMBL" id="TEW75325.1"/>
    </source>
</evidence>
<keyword evidence="1" id="KW-0812">Transmembrane</keyword>
<dbReference type="SUPFAM" id="SSF47781">
    <property type="entry name" value="RuvA domain 2-like"/>
    <property type="match status" value="2"/>
</dbReference>
<comment type="caution">
    <text evidence="3">The sequence shown here is derived from an EMBL/GenBank/DDBJ whole genome shotgun (WGS) entry which is preliminary data.</text>
</comment>
<dbReference type="RefSeq" id="WP_134247696.1">
    <property type="nucleotide sequence ID" value="NZ_SNQI01000002.1"/>
</dbReference>
<dbReference type="OrthoDB" id="981124at2"/>
<feature type="transmembrane region" description="Helical" evidence="1">
    <location>
        <begin position="20"/>
        <end position="38"/>
    </location>
</feature>
<name>A0A4Y8ATV8_9FLAO</name>
<feature type="domain" description="Helix-hairpin-helix DNA-binding motif class 1" evidence="2">
    <location>
        <begin position="168"/>
        <end position="187"/>
    </location>
</feature>
<proteinExistence type="predicted"/>
<keyword evidence="1" id="KW-0472">Membrane</keyword>
<keyword evidence="1" id="KW-1133">Transmembrane helix</keyword>
<gene>
    <name evidence="3" type="ORF">E2488_07365</name>
</gene>
<dbReference type="Proteomes" id="UP000298517">
    <property type="component" value="Unassembled WGS sequence"/>
</dbReference>
<evidence type="ECO:0000259" key="2">
    <source>
        <dbReference type="SMART" id="SM00278"/>
    </source>
</evidence>
<keyword evidence="4" id="KW-1185">Reference proteome</keyword>
<dbReference type="InterPro" id="IPR010994">
    <property type="entry name" value="RuvA_2-like"/>
</dbReference>
<protein>
    <recommendedName>
        <fullName evidence="2">Helix-hairpin-helix DNA-binding motif class 1 domain-containing protein</fullName>
    </recommendedName>
</protein>
<dbReference type="InterPro" id="IPR051675">
    <property type="entry name" value="Endo/Exo/Phosphatase_dom_1"/>
</dbReference>
<dbReference type="InterPro" id="IPR003583">
    <property type="entry name" value="Hlx-hairpin-Hlx_DNA-bd_motif"/>
</dbReference>
<dbReference type="EMBL" id="SNQI01000002">
    <property type="protein sequence ID" value="TEW75325.1"/>
    <property type="molecule type" value="Genomic_DNA"/>
</dbReference>
<dbReference type="SMART" id="SM00278">
    <property type="entry name" value="HhH1"/>
    <property type="match status" value="1"/>
</dbReference>
<reference evidence="3 4" key="1">
    <citation type="journal article" date="2011" name="J. Microbiol.">
        <title>Gramella jeungdoensis sp. nov., isolated from a solar saltern in Korea.</title>
        <authorList>
            <person name="Joung Y."/>
            <person name="Kim H."/>
            <person name="Jang T."/>
            <person name="Ahn T.S."/>
            <person name="Joh K."/>
        </authorList>
    </citation>
    <scope>NUCLEOTIDE SEQUENCE [LARGE SCALE GENOMIC DNA]</scope>
    <source>
        <strain evidence="3 4">KCTC 23123</strain>
    </source>
</reference>
<dbReference type="PANTHER" id="PTHR21180">
    <property type="entry name" value="ENDONUCLEASE/EXONUCLEASE/PHOSPHATASE FAMILY DOMAIN-CONTAINING PROTEIN 1"/>
    <property type="match status" value="1"/>
</dbReference>
<evidence type="ECO:0000256" key="1">
    <source>
        <dbReference type="SAM" id="Phobius"/>
    </source>
</evidence>
<organism evidence="3 4">
    <name type="scientific">Gramella jeungdoensis</name>
    <dbReference type="NCBI Taxonomy" id="708091"/>
    <lineage>
        <taxon>Bacteria</taxon>
        <taxon>Pseudomonadati</taxon>
        <taxon>Bacteroidota</taxon>
        <taxon>Flavobacteriia</taxon>
        <taxon>Flavobacteriales</taxon>
        <taxon>Flavobacteriaceae</taxon>
        <taxon>Christiangramia</taxon>
    </lineage>
</organism>
<dbReference type="AlphaFoldDB" id="A0A4Y8ATV8"/>
<accession>A0A4Y8ATV8</accession>
<sequence length="290" mass="34339">MNQFKSHFWYNKRQRNGIFFLLLIIVMLQITFFFVDFAPEEPSRFSQNEIEVFKKEQDSLLKKALEERKPKIFPFNPNYINDFKGYQLGLNVDEIDRLISFRETGKFINSIKEFKGVTKISDSLLNKISPYFKFPDWVTNKNTKSNTRFKKNKKEAIEVKDLNLVTSSDLIKIKGIGEKTAERILSYRNKLQGFSYENQLYEVYYLDKETADKALKYYKVLSKPTIKKLNINTASFKEVLAIVYIDYELTKKIFSYRDEVAEIQSLEELKKIDGFPIEKFNRISLYLVAE</sequence>
<dbReference type="GO" id="GO:0003677">
    <property type="term" value="F:DNA binding"/>
    <property type="evidence" value="ECO:0007669"/>
    <property type="project" value="InterPro"/>
</dbReference>
<evidence type="ECO:0000313" key="4">
    <source>
        <dbReference type="Proteomes" id="UP000298517"/>
    </source>
</evidence>